<dbReference type="InterPro" id="IPR029060">
    <property type="entry name" value="PIN-like_dom_sf"/>
</dbReference>
<evidence type="ECO:0000256" key="3">
    <source>
        <dbReference type="ARBA" id="ARBA00022552"/>
    </source>
</evidence>
<dbReference type="FunFam" id="3.40.50.1010:FF:000019">
    <property type="entry name" value="U3 small nucleolar RNA-associated protein 24"/>
    <property type="match status" value="1"/>
</dbReference>
<accession>A0A9P4RC95</accession>
<reference evidence="7" key="1">
    <citation type="journal article" date="2020" name="Stud. Mycol.">
        <title>101 Dothideomycetes genomes: a test case for predicting lifestyles and emergence of pathogens.</title>
        <authorList>
            <person name="Haridas S."/>
            <person name="Albert R."/>
            <person name="Binder M."/>
            <person name="Bloem J."/>
            <person name="Labutti K."/>
            <person name="Salamov A."/>
            <person name="Andreopoulos B."/>
            <person name="Baker S."/>
            <person name="Barry K."/>
            <person name="Bills G."/>
            <person name="Bluhm B."/>
            <person name="Cannon C."/>
            <person name="Castanera R."/>
            <person name="Culley D."/>
            <person name="Daum C."/>
            <person name="Ezra D."/>
            <person name="Gonzalez J."/>
            <person name="Henrissat B."/>
            <person name="Kuo A."/>
            <person name="Liang C."/>
            <person name="Lipzen A."/>
            <person name="Lutzoni F."/>
            <person name="Magnuson J."/>
            <person name="Mondo S."/>
            <person name="Nolan M."/>
            <person name="Ohm R."/>
            <person name="Pangilinan J."/>
            <person name="Park H.-J."/>
            <person name="Ramirez L."/>
            <person name="Alfaro M."/>
            <person name="Sun H."/>
            <person name="Tritt A."/>
            <person name="Yoshinaga Y."/>
            <person name="Zwiers L.-H."/>
            <person name="Turgeon B."/>
            <person name="Goodwin S."/>
            <person name="Spatafora J."/>
            <person name="Crous P."/>
            <person name="Grigoriev I."/>
        </authorList>
    </citation>
    <scope>NUCLEOTIDE SEQUENCE</scope>
    <source>
        <strain evidence="7">CBS 125425</strain>
    </source>
</reference>
<proteinExistence type="inferred from homology"/>
<dbReference type="SUPFAM" id="SSF88723">
    <property type="entry name" value="PIN domain-like"/>
    <property type="match status" value="1"/>
</dbReference>
<dbReference type="InterPro" id="IPR006984">
    <property type="entry name" value="Fcf1/UTP23"/>
</dbReference>
<dbReference type="InterPro" id="IPR037503">
    <property type="entry name" value="Fcf1_PIN"/>
</dbReference>
<dbReference type="InterPro" id="IPR002716">
    <property type="entry name" value="PIN_dom"/>
</dbReference>
<evidence type="ECO:0000256" key="4">
    <source>
        <dbReference type="ARBA" id="ARBA00023242"/>
    </source>
</evidence>
<evidence type="ECO:0000259" key="6">
    <source>
        <dbReference type="SMART" id="SM00670"/>
    </source>
</evidence>
<name>A0A9P4RC95_9PLEO</name>
<dbReference type="Gene3D" id="3.40.50.1010">
    <property type="entry name" value="5'-nuclease"/>
    <property type="match status" value="1"/>
</dbReference>
<keyword evidence="8" id="KW-1185">Reference proteome</keyword>
<dbReference type="GO" id="GO:0004540">
    <property type="term" value="F:RNA nuclease activity"/>
    <property type="evidence" value="ECO:0007669"/>
    <property type="project" value="UniProtKB-ARBA"/>
</dbReference>
<feature type="domain" description="PIN" evidence="6">
    <location>
        <begin position="67"/>
        <end position="166"/>
    </location>
</feature>
<dbReference type="EMBL" id="ML996100">
    <property type="protein sequence ID" value="KAF2740406.1"/>
    <property type="molecule type" value="Genomic_DNA"/>
</dbReference>
<evidence type="ECO:0000256" key="1">
    <source>
        <dbReference type="ARBA" id="ARBA00004604"/>
    </source>
</evidence>
<evidence type="ECO:0000256" key="5">
    <source>
        <dbReference type="ARBA" id="ARBA00024026"/>
    </source>
</evidence>
<dbReference type="Proteomes" id="UP000799444">
    <property type="component" value="Unassembled WGS sequence"/>
</dbReference>
<keyword evidence="2" id="KW-0690">Ribosome biogenesis</keyword>
<sequence length="196" mass="22344">MGVQKKTRKFAAVKRVIGQRDARLKKNQLKGEVEAKKKATENEPVRDIPQAPSAMFFQANLNLSPPYSVLVDTNFLSHTVRAKLDLLPSLMDLLFAKATPIITSCVMAELEKLGPKYRIALRIARDERWERLKCDHKGTYADDCIVDRVLKHRIYLVATNDRDLKRRIRKIPGVPIVSVARGKYVIERLPDAPDSR</sequence>
<evidence type="ECO:0000256" key="2">
    <source>
        <dbReference type="ARBA" id="ARBA00022517"/>
    </source>
</evidence>
<dbReference type="OrthoDB" id="76105at2759"/>
<keyword evidence="3" id="KW-0698">rRNA processing</keyword>
<dbReference type="SMART" id="SM00670">
    <property type="entry name" value="PINc"/>
    <property type="match status" value="1"/>
</dbReference>
<dbReference type="CDD" id="cd09864">
    <property type="entry name" value="PIN_Fcf1-like"/>
    <property type="match status" value="1"/>
</dbReference>
<dbReference type="GO" id="GO:0032040">
    <property type="term" value="C:small-subunit processome"/>
    <property type="evidence" value="ECO:0007669"/>
    <property type="project" value="InterPro"/>
</dbReference>
<evidence type="ECO:0000313" key="8">
    <source>
        <dbReference type="Proteomes" id="UP000799444"/>
    </source>
</evidence>
<comment type="caution">
    <text evidence="7">The sequence shown here is derived from an EMBL/GenBank/DDBJ whole genome shotgun (WGS) entry which is preliminary data.</text>
</comment>
<dbReference type="GO" id="GO:0006364">
    <property type="term" value="P:rRNA processing"/>
    <property type="evidence" value="ECO:0007669"/>
    <property type="project" value="UniProtKB-KW"/>
</dbReference>
<gene>
    <name evidence="7" type="ORF">EJ04DRAFT_507938</name>
</gene>
<dbReference type="PANTHER" id="PTHR12416">
    <property type="entry name" value="RRNA-PROCESSING PROTEIN UTP23 HOMOLOG"/>
    <property type="match status" value="1"/>
</dbReference>
<keyword evidence="4" id="KW-0539">Nucleus</keyword>
<protein>
    <submittedName>
        <fullName evidence="7">Fcf1-domain-containing protein</fullName>
    </submittedName>
</protein>
<comment type="subcellular location">
    <subcellularLocation>
        <location evidence="1">Nucleus</location>
        <location evidence="1">Nucleolus</location>
    </subcellularLocation>
</comment>
<comment type="similarity">
    <text evidence="5">Belongs to the UTP23/FCF1 family. FCF1 subfamily.</text>
</comment>
<organism evidence="7 8">
    <name type="scientific">Polyplosphaeria fusca</name>
    <dbReference type="NCBI Taxonomy" id="682080"/>
    <lineage>
        <taxon>Eukaryota</taxon>
        <taxon>Fungi</taxon>
        <taxon>Dikarya</taxon>
        <taxon>Ascomycota</taxon>
        <taxon>Pezizomycotina</taxon>
        <taxon>Dothideomycetes</taxon>
        <taxon>Pleosporomycetidae</taxon>
        <taxon>Pleosporales</taxon>
        <taxon>Tetraplosphaeriaceae</taxon>
        <taxon>Polyplosphaeria</taxon>
    </lineage>
</organism>
<evidence type="ECO:0000313" key="7">
    <source>
        <dbReference type="EMBL" id="KAF2740406.1"/>
    </source>
</evidence>
<dbReference type="Pfam" id="PF04900">
    <property type="entry name" value="Fcf1"/>
    <property type="match status" value="1"/>
</dbReference>
<dbReference type="AlphaFoldDB" id="A0A9P4RC95"/>